<feature type="region of interest" description="Disordered" evidence="1">
    <location>
        <begin position="1"/>
        <end position="40"/>
    </location>
</feature>
<dbReference type="Proteomes" id="UP001324427">
    <property type="component" value="Unassembled WGS sequence"/>
</dbReference>
<reference evidence="2 3" key="1">
    <citation type="submission" date="2021-11" db="EMBL/GenBank/DDBJ databases">
        <title>Black yeast isolated from Biological Soil Crust.</title>
        <authorList>
            <person name="Kurbessoian T."/>
        </authorList>
    </citation>
    <scope>NUCLEOTIDE SEQUENCE [LARGE SCALE GENOMIC DNA]</scope>
    <source>
        <strain evidence="2 3">CCFEE 5522</strain>
    </source>
</reference>
<dbReference type="PANTHER" id="PTHR42085">
    <property type="entry name" value="F-BOX DOMAIN-CONTAINING PROTEIN"/>
    <property type="match status" value="1"/>
</dbReference>
<organism evidence="2 3">
    <name type="scientific">Oleoguttula mirabilis</name>
    <dbReference type="NCBI Taxonomy" id="1507867"/>
    <lineage>
        <taxon>Eukaryota</taxon>
        <taxon>Fungi</taxon>
        <taxon>Dikarya</taxon>
        <taxon>Ascomycota</taxon>
        <taxon>Pezizomycotina</taxon>
        <taxon>Dothideomycetes</taxon>
        <taxon>Dothideomycetidae</taxon>
        <taxon>Mycosphaerellales</taxon>
        <taxon>Teratosphaeriaceae</taxon>
        <taxon>Oleoguttula</taxon>
    </lineage>
</organism>
<evidence type="ECO:0000256" key="1">
    <source>
        <dbReference type="SAM" id="MobiDB-lite"/>
    </source>
</evidence>
<proteinExistence type="predicted"/>
<dbReference type="InterPro" id="IPR038883">
    <property type="entry name" value="AN11006-like"/>
</dbReference>
<comment type="caution">
    <text evidence="2">The sequence shown here is derived from an EMBL/GenBank/DDBJ whole genome shotgun (WGS) entry which is preliminary data.</text>
</comment>
<feature type="compositionally biased region" description="Polar residues" evidence="1">
    <location>
        <begin position="1"/>
        <end position="10"/>
    </location>
</feature>
<dbReference type="EMBL" id="JAVFHQ010000088">
    <property type="protein sequence ID" value="KAK4539626.1"/>
    <property type="molecule type" value="Genomic_DNA"/>
</dbReference>
<dbReference type="AlphaFoldDB" id="A0AAV9J5M7"/>
<name>A0AAV9J5M7_9PEZI</name>
<dbReference type="PANTHER" id="PTHR42085:SF2">
    <property type="entry name" value="F-BOX DOMAIN-CONTAINING PROTEIN"/>
    <property type="match status" value="1"/>
</dbReference>
<keyword evidence="3" id="KW-1185">Reference proteome</keyword>
<sequence length="462" mass="52442">MNSAVTQQVQDLDINEREQSLGSDAAATQQGQGIDINQSEQVIETDAADTQHVQDSDHPEQDLDAHAVDIQHVQDLDINHPAQVIGTNTGSADAHTVIRAILAAHEHAIADTCMQTQEVFRFFDLPRELRDCIYQLVLVADIPIEFAPLIPGQHWDEFWENFDPDSYGQDWYDRRYRSEIKPSLAFLRTNKQINEEATSIYYGQEFRFSNQSGWLILYHWLWHIGDANAELVKNIVICHPEWTSFPKYMYAATETNSNVIRGMGMTDFYEANTFLGHLCVGPLTDAVEMLEWLPSLLNLRLILHSSMQPALWDRPLTQHPIHSLDPATFPNLRVQVVHLVSYWAEHRAILREMSSAEVANSDYGLLPDWHGVRHSVAVKSKTAFAELTARGVEVIEQFYDQHRHYPVSLNEECVNKSLCEHIWRDTITYMAGGPSNGYDGAPYTPNPCPGTKGAMETYGIRA</sequence>
<evidence type="ECO:0000313" key="2">
    <source>
        <dbReference type="EMBL" id="KAK4539626.1"/>
    </source>
</evidence>
<evidence type="ECO:0000313" key="3">
    <source>
        <dbReference type="Proteomes" id="UP001324427"/>
    </source>
</evidence>
<protein>
    <submittedName>
        <fullName evidence="2">Uncharacterized protein</fullName>
    </submittedName>
</protein>
<gene>
    <name evidence="2" type="ORF">LTR36_010509</name>
</gene>
<accession>A0AAV9J5M7</accession>
<feature type="compositionally biased region" description="Polar residues" evidence="1">
    <location>
        <begin position="20"/>
        <end position="40"/>
    </location>
</feature>